<feature type="binding site" description="axial binding residue" evidence="13">
    <location>
        <position position="444"/>
    </location>
    <ligand>
        <name>heme</name>
        <dbReference type="ChEBI" id="CHEBI:30413"/>
    </ligand>
    <ligandPart>
        <name>Fe</name>
        <dbReference type="ChEBI" id="CHEBI:18248"/>
    </ligandPart>
</feature>
<evidence type="ECO:0000256" key="1">
    <source>
        <dbReference type="ARBA" id="ARBA00001971"/>
    </source>
</evidence>
<evidence type="ECO:0000256" key="6">
    <source>
        <dbReference type="ARBA" id="ARBA00022723"/>
    </source>
</evidence>
<comment type="cofactor">
    <cofactor evidence="1 13">
        <name>heme</name>
        <dbReference type="ChEBI" id="CHEBI:30413"/>
    </cofactor>
</comment>
<dbReference type="GO" id="GO:0016705">
    <property type="term" value="F:oxidoreductase activity, acting on paired donors, with incorporation or reduction of molecular oxygen"/>
    <property type="evidence" value="ECO:0007669"/>
    <property type="project" value="InterPro"/>
</dbReference>
<evidence type="ECO:0000313" key="16">
    <source>
        <dbReference type="EMBL" id="CAH1992837.1"/>
    </source>
</evidence>
<dbReference type="PANTHER" id="PTHR24292:SF45">
    <property type="entry name" value="CYTOCHROME P450 6G1-RELATED"/>
    <property type="match status" value="1"/>
</dbReference>
<keyword evidence="8" id="KW-0492">Microsome</keyword>
<keyword evidence="7" id="KW-0256">Endoplasmic reticulum</keyword>
<evidence type="ECO:0000256" key="11">
    <source>
        <dbReference type="ARBA" id="ARBA00023033"/>
    </source>
</evidence>
<proteinExistence type="inferred from homology"/>
<dbReference type="CDD" id="cd11056">
    <property type="entry name" value="CYP6-like"/>
    <property type="match status" value="1"/>
</dbReference>
<comment type="similarity">
    <text evidence="4 14">Belongs to the cytochrome P450 family.</text>
</comment>
<dbReference type="GO" id="GO:0020037">
    <property type="term" value="F:heme binding"/>
    <property type="evidence" value="ECO:0007669"/>
    <property type="project" value="InterPro"/>
</dbReference>
<accession>A0A9P0LIB5</accession>
<comment type="subcellular location">
    <subcellularLocation>
        <location evidence="3">Endoplasmic reticulum membrane</location>
        <topology evidence="3">Peripheral membrane protein</topology>
    </subcellularLocation>
    <subcellularLocation>
        <location evidence="2">Microsome membrane</location>
        <topology evidence="2">Peripheral membrane protein</topology>
    </subcellularLocation>
</comment>
<reference evidence="16" key="1">
    <citation type="submission" date="2022-03" db="EMBL/GenBank/DDBJ databases">
        <authorList>
            <person name="Sayadi A."/>
        </authorList>
    </citation>
    <scope>NUCLEOTIDE SEQUENCE</scope>
</reference>
<evidence type="ECO:0000256" key="14">
    <source>
        <dbReference type="RuleBase" id="RU000461"/>
    </source>
</evidence>
<dbReference type="SUPFAM" id="SSF48264">
    <property type="entry name" value="Cytochrome P450"/>
    <property type="match status" value="1"/>
</dbReference>
<dbReference type="PANTHER" id="PTHR24292">
    <property type="entry name" value="CYTOCHROME P450"/>
    <property type="match status" value="1"/>
</dbReference>
<sequence>MLLTSSWLADLLIVLITISFLTYKYYTRNFYVFTKRGVKHIKPTPFLGNFASVLFFKEHTGEWLMKLHREFDDVPYFGVFIFDVPYLVIKSPEIIKNIMMKDFNHFMDRTSAVSNYDEIQKNAMFFQKGEEWKATRSKLTSVFTSGRLKAMFPILTKNGVKLTEYIKATPGPIELEDMSARYVADNIGRIFFGMDIHGLEDAGSEFVDILIKGQRSSLKVALTSLCYQFQHQFVNTLRLKFGDSRMVDFSVQAIKHAFEAREQSSVRVNDLVDIIRDLQQNEEFSNYWDFKGMKVLAQPFQFFIAGHATTTGALTHALYHLAMNSDIQDNLRSVIQDMTEEYGGITYEALTDKKYSYIDRVLNETMRMWPALPYIDRMCTMDYKIPGTDYVVKQGERILISTLGHNFDKKYFPSPDKFDPDRFLDKHNEGGLYYIPFGEGPRACIGERLALLNLKVGLSNIMLNFSIEQVPETPQKLTYNKKAFGVSSTERIYVQFKPL</sequence>
<evidence type="ECO:0000256" key="4">
    <source>
        <dbReference type="ARBA" id="ARBA00010617"/>
    </source>
</evidence>
<gene>
    <name evidence="16" type="ORF">ACAOBT_LOCUS21130</name>
</gene>
<keyword evidence="15" id="KW-0812">Transmembrane</keyword>
<keyword evidence="15" id="KW-1133">Transmembrane helix</keyword>
<dbReference type="InterPro" id="IPR017972">
    <property type="entry name" value="Cyt_P450_CS"/>
</dbReference>
<dbReference type="InterPro" id="IPR002401">
    <property type="entry name" value="Cyt_P450_E_grp-I"/>
</dbReference>
<dbReference type="GO" id="GO:0005789">
    <property type="term" value="C:endoplasmic reticulum membrane"/>
    <property type="evidence" value="ECO:0007669"/>
    <property type="project" value="UniProtKB-SubCell"/>
</dbReference>
<evidence type="ECO:0000256" key="7">
    <source>
        <dbReference type="ARBA" id="ARBA00022824"/>
    </source>
</evidence>
<dbReference type="Gene3D" id="1.10.630.10">
    <property type="entry name" value="Cytochrome P450"/>
    <property type="match status" value="1"/>
</dbReference>
<dbReference type="GO" id="GO:0004497">
    <property type="term" value="F:monooxygenase activity"/>
    <property type="evidence" value="ECO:0007669"/>
    <property type="project" value="UniProtKB-KW"/>
</dbReference>
<dbReference type="InterPro" id="IPR036396">
    <property type="entry name" value="Cyt_P450_sf"/>
</dbReference>
<dbReference type="InterPro" id="IPR001128">
    <property type="entry name" value="Cyt_P450"/>
</dbReference>
<evidence type="ECO:0000256" key="13">
    <source>
        <dbReference type="PIRSR" id="PIRSR602401-1"/>
    </source>
</evidence>
<evidence type="ECO:0000256" key="3">
    <source>
        <dbReference type="ARBA" id="ARBA00004406"/>
    </source>
</evidence>
<dbReference type="InterPro" id="IPR050476">
    <property type="entry name" value="Insect_CytP450_Detox"/>
</dbReference>
<organism evidence="16 17">
    <name type="scientific">Acanthoscelides obtectus</name>
    <name type="common">Bean weevil</name>
    <name type="synonym">Bruchus obtectus</name>
    <dbReference type="NCBI Taxonomy" id="200917"/>
    <lineage>
        <taxon>Eukaryota</taxon>
        <taxon>Metazoa</taxon>
        <taxon>Ecdysozoa</taxon>
        <taxon>Arthropoda</taxon>
        <taxon>Hexapoda</taxon>
        <taxon>Insecta</taxon>
        <taxon>Pterygota</taxon>
        <taxon>Neoptera</taxon>
        <taxon>Endopterygota</taxon>
        <taxon>Coleoptera</taxon>
        <taxon>Polyphaga</taxon>
        <taxon>Cucujiformia</taxon>
        <taxon>Chrysomeloidea</taxon>
        <taxon>Chrysomelidae</taxon>
        <taxon>Bruchinae</taxon>
        <taxon>Bruchini</taxon>
        <taxon>Acanthoscelides</taxon>
    </lineage>
</organism>
<dbReference type="GO" id="GO:0005506">
    <property type="term" value="F:iron ion binding"/>
    <property type="evidence" value="ECO:0007669"/>
    <property type="project" value="InterPro"/>
</dbReference>
<dbReference type="AlphaFoldDB" id="A0A9P0LIB5"/>
<evidence type="ECO:0000256" key="9">
    <source>
        <dbReference type="ARBA" id="ARBA00023002"/>
    </source>
</evidence>
<dbReference type="PRINTS" id="PR00385">
    <property type="entry name" value="P450"/>
</dbReference>
<keyword evidence="9 14" id="KW-0560">Oxidoreductase</keyword>
<dbReference type="EMBL" id="CAKOFQ010007157">
    <property type="protein sequence ID" value="CAH1992837.1"/>
    <property type="molecule type" value="Genomic_DNA"/>
</dbReference>
<evidence type="ECO:0000256" key="10">
    <source>
        <dbReference type="ARBA" id="ARBA00023004"/>
    </source>
</evidence>
<dbReference type="Pfam" id="PF00067">
    <property type="entry name" value="p450"/>
    <property type="match status" value="1"/>
</dbReference>
<keyword evidence="5 13" id="KW-0349">Heme</keyword>
<evidence type="ECO:0008006" key="18">
    <source>
        <dbReference type="Google" id="ProtNLM"/>
    </source>
</evidence>
<dbReference type="OrthoDB" id="1470350at2759"/>
<evidence type="ECO:0000256" key="12">
    <source>
        <dbReference type="ARBA" id="ARBA00023136"/>
    </source>
</evidence>
<dbReference type="PROSITE" id="PS00086">
    <property type="entry name" value="CYTOCHROME_P450"/>
    <property type="match status" value="1"/>
</dbReference>
<name>A0A9P0LIB5_ACAOB</name>
<keyword evidence="11 14" id="KW-0503">Monooxygenase</keyword>
<keyword evidence="10 13" id="KW-0408">Iron</keyword>
<evidence type="ECO:0000256" key="8">
    <source>
        <dbReference type="ARBA" id="ARBA00022848"/>
    </source>
</evidence>
<feature type="transmembrane region" description="Helical" evidence="15">
    <location>
        <begin position="6"/>
        <end position="26"/>
    </location>
</feature>
<dbReference type="FunFam" id="1.10.630.10:FF:000182">
    <property type="entry name" value="Cytochrome P450 3A4"/>
    <property type="match status" value="1"/>
</dbReference>
<keyword evidence="6 13" id="KW-0479">Metal-binding</keyword>
<keyword evidence="12 15" id="KW-0472">Membrane</keyword>
<evidence type="ECO:0000256" key="5">
    <source>
        <dbReference type="ARBA" id="ARBA00022617"/>
    </source>
</evidence>
<keyword evidence="17" id="KW-1185">Reference proteome</keyword>
<evidence type="ECO:0000256" key="2">
    <source>
        <dbReference type="ARBA" id="ARBA00004174"/>
    </source>
</evidence>
<comment type="caution">
    <text evidence="16">The sequence shown here is derived from an EMBL/GenBank/DDBJ whole genome shotgun (WGS) entry which is preliminary data.</text>
</comment>
<evidence type="ECO:0000256" key="15">
    <source>
        <dbReference type="SAM" id="Phobius"/>
    </source>
</evidence>
<dbReference type="PRINTS" id="PR00463">
    <property type="entry name" value="EP450I"/>
</dbReference>
<protein>
    <recommendedName>
        <fullName evidence="18">Cytochrome P450</fullName>
    </recommendedName>
</protein>
<evidence type="ECO:0000313" key="17">
    <source>
        <dbReference type="Proteomes" id="UP001152888"/>
    </source>
</evidence>
<dbReference type="Proteomes" id="UP001152888">
    <property type="component" value="Unassembled WGS sequence"/>
</dbReference>